<dbReference type="RefSeq" id="WP_247955532.1">
    <property type="nucleotide sequence ID" value="NZ_CP078077.1"/>
</dbReference>
<accession>A0ABY4IPW2</accession>
<evidence type="ECO:0000313" key="3">
    <source>
        <dbReference type="Proteomes" id="UP000831963"/>
    </source>
</evidence>
<dbReference type="Proteomes" id="UP000831963">
    <property type="component" value="Chromosome"/>
</dbReference>
<feature type="domain" description="Phosphotyrosine protein phosphatase I" evidence="1">
    <location>
        <begin position="3"/>
        <end position="160"/>
    </location>
</feature>
<keyword evidence="3" id="KW-1185">Reference proteome</keyword>
<gene>
    <name evidence="2" type="ORF">KV396_09290</name>
</gene>
<dbReference type="EMBL" id="CP078077">
    <property type="protein sequence ID" value="UPL14662.1"/>
    <property type="molecule type" value="Genomic_DNA"/>
</dbReference>
<dbReference type="SMART" id="SM00226">
    <property type="entry name" value="LMWPc"/>
    <property type="match status" value="1"/>
</dbReference>
<proteinExistence type="predicted"/>
<dbReference type="InterPro" id="IPR036196">
    <property type="entry name" value="Ptyr_pPase_sf"/>
</dbReference>
<name>A0ABY4IPW2_9MICO</name>
<evidence type="ECO:0000313" key="2">
    <source>
        <dbReference type="EMBL" id="UPL14662.1"/>
    </source>
</evidence>
<protein>
    <recommendedName>
        <fullName evidence="1">Phosphotyrosine protein phosphatase I domain-containing protein</fullName>
    </recommendedName>
</protein>
<sequence>MTHRLIFVCEANICRSPLMELVLRAQGDAAGWQISSAGTRVGTAGNRMCVTSAEIAEASGDAETPILAAGHRSEAIDAEALRAADLILTASRAERSAVAAAAPEARSRAFTLREAIHLGAEPVDAREFEIIAEFDADAASTTGLARYAEALHARRGFTAPPKTNRTLFGRRRRNPLDIADAHHDSAREHRAMLTSTSAEVGQFLRQAAAFLDSAAGSR</sequence>
<organism evidence="2 3">
    <name type="scientific">Microbacterium galbinum</name>
    <dbReference type="NCBI Taxonomy" id="2851646"/>
    <lineage>
        <taxon>Bacteria</taxon>
        <taxon>Bacillati</taxon>
        <taxon>Actinomycetota</taxon>
        <taxon>Actinomycetes</taxon>
        <taxon>Micrococcales</taxon>
        <taxon>Microbacteriaceae</taxon>
        <taxon>Microbacterium</taxon>
    </lineage>
</organism>
<evidence type="ECO:0000259" key="1">
    <source>
        <dbReference type="SMART" id="SM00226"/>
    </source>
</evidence>
<dbReference type="Pfam" id="PF01451">
    <property type="entry name" value="LMWPc"/>
    <property type="match status" value="1"/>
</dbReference>
<dbReference type="InterPro" id="IPR023485">
    <property type="entry name" value="Ptyr_pPase"/>
</dbReference>
<dbReference type="Gene3D" id="3.40.50.2300">
    <property type="match status" value="1"/>
</dbReference>
<reference evidence="2 3" key="1">
    <citation type="submission" date="2021-06" db="EMBL/GenBank/DDBJ databases">
        <title>Genome-based taxonomic framework of Microbacterium strains isolated from marine environment, the description of four new species and reclassification of four preexisting species.</title>
        <authorList>
            <person name="Lee S.D."/>
            <person name="Kim S.-M."/>
            <person name="Byeon Y.-S."/>
            <person name="Yang H.L."/>
            <person name="Kim I.S."/>
        </authorList>
    </citation>
    <scope>NUCLEOTIDE SEQUENCE [LARGE SCALE GENOMIC DNA]</scope>
    <source>
        <strain evidence="2 3">SSW1-36</strain>
    </source>
</reference>
<dbReference type="SUPFAM" id="SSF52788">
    <property type="entry name" value="Phosphotyrosine protein phosphatases I"/>
    <property type="match status" value="1"/>
</dbReference>